<name>A0A5K3FAX0_MESCO</name>
<sequence length="101" mass="11161">MKGEILPLTSPICEVSCASQHLTSEAIAMQKCALKSRMPEVKSMMDDDHDIAVMDLMKRMPGEESMLGDEDEDDNTDMESMEEKALNGGAPAVARLNMRKK</sequence>
<reference evidence="2" key="1">
    <citation type="submission" date="2019-11" db="UniProtKB">
        <authorList>
            <consortium name="WormBaseParasite"/>
        </authorList>
    </citation>
    <scope>IDENTIFICATION</scope>
</reference>
<proteinExistence type="predicted"/>
<feature type="region of interest" description="Disordered" evidence="1">
    <location>
        <begin position="61"/>
        <end position="101"/>
    </location>
</feature>
<dbReference type="WBParaSite" id="MCU_006361-RA">
    <property type="protein sequence ID" value="MCU_006361-RA"/>
    <property type="gene ID" value="MCU_006361"/>
</dbReference>
<protein>
    <submittedName>
        <fullName evidence="2">DUF305 domain-containing protein</fullName>
    </submittedName>
</protein>
<organism evidence="2">
    <name type="scientific">Mesocestoides corti</name>
    <name type="common">Flatworm</name>
    <dbReference type="NCBI Taxonomy" id="53468"/>
    <lineage>
        <taxon>Eukaryota</taxon>
        <taxon>Metazoa</taxon>
        <taxon>Spiralia</taxon>
        <taxon>Lophotrochozoa</taxon>
        <taxon>Platyhelminthes</taxon>
        <taxon>Cestoda</taxon>
        <taxon>Eucestoda</taxon>
        <taxon>Cyclophyllidea</taxon>
        <taxon>Mesocestoididae</taxon>
        <taxon>Mesocestoides</taxon>
    </lineage>
</organism>
<evidence type="ECO:0000313" key="2">
    <source>
        <dbReference type="WBParaSite" id="MCU_006361-RA"/>
    </source>
</evidence>
<evidence type="ECO:0000256" key="1">
    <source>
        <dbReference type="SAM" id="MobiDB-lite"/>
    </source>
</evidence>
<dbReference type="AlphaFoldDB" id="A0A5K3FAX0"/>
<feature type="compositionally biased region" description="Acidic residues" evidence="1">
    <location>
        <begin position="66"/>
        <end position="80"/>
    </location>
</feature>
<accession>A0A5K3FAX0</accession>